<feature type="transmembrane region" description="Helical" evidence="10">
    <location>
        <begin position="142"/>
        <end position="161"/>
    </location>
</feature>
<name>A0ABD0Y3R3_9HEMI</name>
<keyword evidence="9 10" id="KW-0275">Fatty acid biosynthesis</keyword>
<comment type="similarity">
    <text evidence="10">Belongs to the ELO family.</text>
</comment>
<reference evidence="11 12" key="1">
    <citation type="submission" date="2024-07" db="EMBL/GenBank/DDBJ databases">
        <title>Chromosome-level genome assembly of the water stick insect Ranatra chinensis (Heteroptera: Nepidae).</title>
        <authorList>
            <person name="Liu X."/>
        </authorList>
    </citation>
    <scope>NUCLEOTIDE SEQUENCE [LARGE SCALE GENOMIC DNA]</scope>
    <source>
        <strain evidence="11">Cailab_2021Rc</strain>
        <tissue evidence="11">Muscle</tissue>
    </source>
</reference>
<evidence type="ECO:0000256" key="10">
    <source>
        <dbReference type="RuleBase" id="RU361115"/>
    </source>
</evidence>
<evidence type="ECO:0000256" key="3">
    <source>
        <dbReference type="ARBA" id="ARBA00022679"/>
    </source>
</evidence>
<evidence type="ECO:0000256" key="9">
    <source>
        <dbReference type="ARBA" id="ARBA00023160"/>
    </source>
</evidence>
<evidence type="ECO:0000256" key="7">
    <source>
        <dbReference type="ARBA" id="ARBA00023098"/>
    </source>
</evidence>
<feature type="transmembrane region" description="Helical" evidence="10">
    <location>
        <begin position="86"/>
        <end position="107"/>
    </location>
</feature>
<dbReference type="AlphaFoldDB" id="A0ABD0Y3R3"/>
<evidence type="ECO:0000256" key="5">
    <source>
        <dbReference type="ARBA" id="ARBA00022832"/>
    </source>
</evidence>
<protein>
    <recommendedName>
        <fullName evidence="10">Elongation of very long chain fatty acids protein</fullName>
        <ecNumber evidence="10">2.3.1.199</ecNumber>
    </recommendedName>
    <alternativeName>
        <fullName evidence="10">Very-long-chain 3-oxoacyl-CoA synthase</fullName>
    </alternativeName>
</protein>
<keyword evidence="7 10" id="KW-0443">Lipid metabolism</keyword>
<proteinExistence type="inferred from homology"/>
<evidence type="ECO:0000313" key="12">
    <source>
        <dbReference type="Proteomes" id="UP001558652"/>
    </source>
</evidence>
<sequence>MDSPIPLLLTIAFYLYFVISLGPRLMKKREPFILTGVMMVYNLAQIFFNGIFVVESLRLLWLPGKFNFMCQTVDYSNDPLALKTAAYVWLFFITRLLDLLDTVFMVLRKKHNQVSFLHIYHHTGMALGSWIGVKYLPGGHPLFLGVVNAFVHAIMYSYYLLTSVYPTYKESIWWKKHITELQLMQFLVTALHMLIGLLNFNCDYPKIIMAIIIPQDIFMFMLFWDFYKKTYYKSKT</sequence>
<feature type="transmembrane region" description="Helical" evidence="10">
    <location>
        <begin position="6"/>
        <end position="25"/>
    </location>
</feature>
<gene>
    <name evidence="11" type="ORF">AAG570_003960</name>
</gene>
<organism evidence="11 12">
    <name type="scientific">Ranatra chinensis</name>
    <dbReference type="NCBI Taxonomy" id="642074"/>
    <lineage>
        <taxon>Eukaryota</taxon>
        <taxon>Metazoa</taxon>
        <taxon>Ecdysozoa</taxon>
        <taxon>Arthropoda</taxon>
        <taxon>Hexapoda</taxon>
        <taxon>Insecta</taxon>
        <taxon>Pterygota</taxon>
        <taxon>Neoptera</taxon>
        <taxon>Paraneoptera</taxon>
        <taxon>Hemiptera</taxon>
        <taxon>Heteroptera</taxon>
        <taxon>Panheteroptera</taxon>
        <taxon>Nepomorpha</taxon>
        <taxon>Nepidae</taxon>
        <taxon>Ranatrinae</taxon>
        <taxon>Ranatra</taxon>
    </lineage>
</organism>
<comment type="caution">
    <text evidence="11">The sequence shown here is derived from an EMBL/GenBank/DDBJ whole genome shotgun (WGS) entry which is preliminary data.</text>
</comment>
<dbReference type="Proteomes" id="UP001558652">
    <property type="component" value="Unassembled WGS sequence"/>
</dbReference>
<feature type="transmembrane region" description="Helical" evidence="10">
    <location>
        <begin position="181"/>
        <end position="201"/>
    </location>
</feature>
<dbReference type="GO" id="GO:0009922">
    <property type="term" value="F:fatty acid elongase activity"/>
    <property type="evidence" value="ECO:0007669"/>
    <property type="project" value="UniProtKB-EC"/>
</dbReference>
<keyword evidence="2 10" id="KW-0444">Lipid biosynthesis</keyword>
<evidence type="ECO:0000256" key="8">
    <source>
        <dbReference type="ARBA" id="ARBA00023136"/>
    </source>
</evidence>
<dbReference type="InterPro" id="IPR002076">
    <property type="entry name" value="ELO_fam"/>
</dbReference>
<evidence type="ECO:0000256" key="6">
    <source>
        <dbReference type="ARBA" id="ARBA00022989"/>
    </source>
</evidence>
<evidence type="ECO:0000256" key="4">
    <source>
        <dbReference type="ARBA" id="ARBA00022692"/>
    </source>
</evidence>
<keyword evidence="12" id="KW-1185">Reference proteome</keyword>
<keyword evidence="4 10" id="KW-0812">Transmembrane</keyword>
<dbReference type="GO" id="GO:0016020">
    <property type="term" value="C:membrane"/>
    <property type="evidence" value="ECO:0007669"/>
    <property type="project" value="UniProtKB-SubCell"/>
</dbReference>
<feature type="transmembrane region" description="Helical" evidence="10">
    <location>
        <begin position="32"/>
        <end position="54"/>
    </location>
</feature>
<feature type="transmembrane region" description="Helical" evidence="10">
    <location>
        <begin position="119"/>
        <end position="136"/>
    </location>
</feature>
<dbReference type="EMBL" id="JBFDAA010000015">
    <property type="protein sequence ID" value="KAL1117645.1"/>
    <property type="molecule type" value="Genomic_DNA"/>
</dbReference>
<dbReference type="PANTHER" id="PTHR11157:SF21">
    <property type="entry name" value="ELONGATION OF VERY LONG CHAIN FATTY ACIDS PROTEIN"/>
    <property type="match status" value="1"/>
</dbReference>
<comment type="subcellular location">
    <subcellularLocation>
        <location evidence="1">Membrane</location>
        <topology evidence="1">Multi-pass membrane protein</topology>
    </subcellularLocation>
</comment>
<dbReference type="PANTHER" id="PTHR11157">
    <property type="entry name" value="FATTY ACID ACYL TRANSFERASE-RELATED"/>
    <property type="match status" value="1"/>
</dbReference>
<evidence type="ECO:0000256" key="1">
    <source>
        <dbReference type="ARBA" id="ARBA00004141"/>
    </source>
</evidence>
<dbReference type="GO" id="GO:0006633">
    <property type="term" value="P:fatty acid biosynthetic process"/>
    <property type="evidence" value="ECO:0007669"/>
    <property type="project" value="UniProtKB-KW"/>
</dbReference>
<keyword evidence="8 10" id="KW-0472">Membrane</keyword>
<feature type="transmembrane region" description="Helical" evidence="10">
    <location>
        <begin position="207"/>
        <end position="227"/>
    </location>
</feature>
<dbReference type="Pfam" id="PF01151">
    <property type="entry name" value="ELO"/>
    <property type="match status" value="1"/>
</dbReference>
<evidence type="ECO:0000313" key="11">
    <source>
        <dbReference type="EMBL" id="KAL1117645.1"/>
    </source>
</evidence>
<comment type="catalytic activity">
    <reaction evidence="10">
        <text>a very-long-chain acyl-CoA + malonyl-CoA + H(+) = a very-long-chain 3-oxoacyl-CoA + CO2 + CoA</text>
        <dbReference type="Rhea" id="RHEA:32727"/>
        <dbReference type="ChEBI" id="CHEBI:15378"/>
        <dbReference type="ChEBI" id="CHEBI:16526"/>
        <dbReference type="ChEBI" id="CHEBI:57287"/>
        <dbReference type="ChEBI" id="CHEBI:57384"/>
        <dbReference type="ChEBI" id="CHEBI:90725"/>
        <dbReference type="ChEBI" id="CHEBI:90736"/>
        <dbReference type="EC" id="2.3.1.199"/>
    </reaction>
</comment>
<keyword evidence="6 10" id="KW-1133">Transmembrane helix</keyword>
<dbReference type="EC" id="2.3.1.199" evidence="10"/>
<evidence type="ECO:0000256" key="2">
    <source>
        <dbReference type="ARBA" id="ARBA00022516"/>
    </source>
</evidence>
<accession>A0ABD0Y3R3</accession>
<keyword evidence="3 10" id="KW-0808">Transferase</keyword>
<keyword evidence="5 10" id="KW-0276">Fatty acid metabolism</keyword>